<proteinExistence type="predicted"/>
<sequence>GPLNCLVLLRTTAFIFLSNILSSN</sequence>
<reference evidence="1" key="1">
    <citation type="submission" date="2017-05" db="UniProtKB">
        <authorList>
            <consortium name="EnsemblMetazoa"/>
        </authorList>
    </citation>
    <scope>IDENTIFICATION</scope>
</reference>
<organism evidence="1">
    <name type="scientific">Amphimedon queenslandica</name>
    <name type="common">Sponge</name>
    <dbReference type="NCBI Taxonomy" id="400682"/>
    <lineage>
        <taxon>Eukaryota</taxon>
        <taxon>Metazoa</taxon>
        <taxon>Porifera</taxon>
        <taxon>Demospongiae</taxon>
        <taxon>Heteroscleromorpha</taxon>
        <taxon>Haplosclerida</taxon>
        <taxon>Niphatidae</taxon>
        <taxon>Amphimedon</taxon>
    </lineage>
</organism>
<protein>
    <submittedName>
        <fullName evidence="1">Uncharacterized protein</fullName>
    </submittedName>
</protein>
<dbReference type="InParanoid" id="A0A1X7VHZ7"/>
<dbReference type="EnsemblMetazoa" id="Aqu2.1.39439_001">
    <property type="protein sequence ID" value="Aqu2.1.39439_001"/>
    <property type="gene ID" value="Aqu2.1.39439"/>
</dbReference>
<accession>A0A1X7VHZ7</accession>
<dbReference type="AlphaFoldDB" id="A0A1X7VHZ7"/>
<name>A0A1X7VHZ7_AMPQE</name>
<evidence type="ECO:0000313" key="1">
    <source>
        <dbReference type="EnsemblMetazoa" id="Aqu2.1.39439_001"/>
    </source>
</evidence>